<accession>A0A848CDC1</accession>
<evidence type="ECO:0000313" key="2">
    <source>
        <dbReference type="Proteomes" id="UP000522333"/>
    </source>
</evidence>
<sequence length="171" mass="18883">MMMRRNTIAFLLVMLACMTGVLWVAPHLFSSVQAQDVQRLVLRDSSGRELFSRPAPDGSEFAIRYRHSVALSPVEDWFSVSGGCIYLEKTVYQDFGAGLPHQPGPGQRMYTENGKVVISGYHMALPSFDVRVGRVANHTLLLPEEGGEQKEIPLNSLLEPGQAITLTVVLP</sequence>
<protein>
    <submittedName>
        <fullName evidence="1">DUF1850 domain-containing protein</fullName>
    </submittedName>
</protein>
<dbReference type="PROSITE" id="PS51257">
    <property type="entry name" value="PROKAR_LIPOPROTEIN"/>
    <property type="match status" value="1"/>
</dbReference>
<proteinExistence type="predicted"/>
<dbReference type="Proteomes" id="UP000522333">
    <property type="component" value="Unassembled WGS sequence"/>
</dbReference>
<reference evidence="1 2" key="1">
    <citation type="submission" date="2020-04" db="EMBL/GenBank/DDBJ databases">
        <authorList>
            <person name="Hitch T.C.A."/>
            <person name="Wylensek D."/>
            <person name="Clavel T."/>
        </authorList>
    </citation>
    <scope>NUCLEOTIDE SEQUENCE [LARGE SCALE GENOMIC DNA]</scope>
    <source>
        <strain evidence="1 2">PG-251-APC-1</strain>
    </source>
</reference>
<organism evidence="1 2">
    <name type="scientific">Desulfovibrio piger</name>
    <dbReference type="NCBI Taxonomy" id="901"/>
    <lineage>
        <taxon>Bacteria</taxon>
        <taxon>Pseudomonadati</taxon>
        <taxon>Thermodesulfobacteriota</taxon>
        <taxon>Desulfovibrionia</taxon>
        <taxon>Desulfovibrionales</taxon>
        <taxon>Desulfovibrionaceae</taxon>
        <taxon>Desulfovibrio</taxon>
    </lineage>
</organism>
<name>A0A848CDC1_9BACT</name>
<dbReference type="Pfam" id="PF08905">
    <property type="entry name" value="DUF1850"/>
    <property type="match status" value="1"/>
</dbReference>
<evidence type="ECO:0000313" key="1">
    <source>
        <dbReference type="EMBL" id="NME52595.1"/>
    </source>
</evidence>
<dbReference type="EMBL" id="JABAFY010000032">
    <property type="protein sequence ID" value="NME52595.1"/>
    <property type="molecule type" value="Genomic_DNA"/>
</dbReference>
<comment type="caution">
    <text evidence="1">The sequence shown here is derived from an EMBL/GenBank/DDBJ whole genome shotgun (WGS) entry which is preliminary data.</text>
</comment>
<dbReference type="AlphaFoldDB" id="A0A848CDC1"/>
<dbReference type="InterPro" id="IPR015001">
    <property type="entry name" value="DUF1850"/>
</dbReference>
<gene>
    <name evidence="1" type="ORF">HF854_08700</name>
</gene>